<keyword evidence="8" id="KW-0238">DNA-binding</keyword>
<evidence type="ECO:0000259" key="10">
    <source>
        <dbReference type="Pfam" id="PF03175"/>
    </source>
</evidence>
<evidence type="ECO:0000256" key="3">
    <source>
        <dbReference type="ARBA" id="ARBA00014385"/>
    </source>
</evidence>
<feature type="domain" description="DNA-directed DNA polymerase family B mitochondria/virus" evidence="10">
    <location>
        <begin position="40"/>
        <end position="138"/>
    </location>
</feature>
<gene>
    <name evidence="11" type="ORF">PPIT_000074</name>
</gene>
<dbReference type="Gene3D" id="3.30.420.10">
    <property type="entry name" value="Ribonuclease H-like superfamily/Ribonuclease H"/>
    <property type="match status" value="1"/>
</dbReference>
<evidence type="ECO:0000256" key="5">
    <source>
        <dbReference type="ARBA" id="ARBA00022695"/>
    </source>
</evidence>
<dbReference type="GO" id="GO:0003887">
    <property type="term" value="F:DNA-directed DNA polymerase activity"/>
    <property type="evidence" value="ECO:0007669"/>
    <property type="project" value="UniProtKB-KW"/>
</dbReference>
<dbReference type="Pfam" id="PF03175">
    <property type="entry name" value="DNA_pol_B_2"/>
    <property type="match status" value="1"/>
</dbReference>
<protein>
    <recommendedName>
        <fullName evidence="3">Probable DNA polymerase</fullName>
        <ecNumber evidence="2">2.7.7.7</ecNumber>
    </recommendedName>
</protein>
<evidence type="ECO:0000256" key="4">
    <source>
        <dbReference type="ARBA" id="ARBA00022679"/>
    </source>
</evidence>
<keyword evidence="11" id="KW-0496">Mitochondrion</keyword>
<keyword evidence="5" id="KW-0548">Nucleotidyltransferase</keyword>
<evidence type="ECO:0000313" key="11">
    <source>
        <dbReference type="EMBL" id="QEG56957.1"/>
    </source>
</evidence>
<dbReference type="EMBL" id="MK623257">
    <property type="protein sequence ID" value="QEG56957.1"/>
    <property type="molecule type" value="Genomic_DNA"/>
</dbReference>
<keyword evidence="4" id="KW-0808">Transferase</keyword>
<evidence type="ECO:0000256" key="2">
    <source>
        <dbReference type="ARBA" id="ARBA00012417"/>
    </source>
</evidence>
<keyword evidence="7" id="KW-0239">DNA-directed DNA polymerase</keyword>
<evidence type="ECO:0000256" key="9">
    <source>
        <dbReference type="ARBA" id="ARBA00049244"/>
    </source>
</evidence>
<dbReference type="SUPFAM" id="SSF53098">
    <property type="entry name" value="Ribonuclease H-like"/>
    <property type="match status" value="1"/>
</dbReference>
<evidence type="ECO:0000256" key="8">
    <source>
        <dbReference type="ARBA" id="ARBA00023125"/>
    </source>
</evidence>
<dbReference type="GO" id="GO:0003677">
    <property type="term" value="F:DNA binding"/>
    <property type="evidence" value="ECO:0007669"/>
    <property type="project" value="UniProtKB-KW"/>
</dbReference>
<dbReference type="InterPro" id="IPR036397">
    <property type="entry name" value="RNaseH_sf"/>
</dbReference>
<keyword evidence="6" id="KW-0235">DNA replication</keyword>
<dbReference type="GO" id="GO:0000166">
    <property type="term" value="F:nucleotide binding"/>
    <property type="evidence" value="ECO:0007669"/>
    <property type="project" value="InterPro"/>
</dbReference>
<dbReference type="GO" id="GO:0006260">
    <property type="term" value="P:DNA replication"/>
    <property type="evidence" value="ECO:0007669"/>
    <property type="project" value="UniProtKB-KW"/>
</dbReference>
<accession>A0A5B9RJN0</accession>
<evidence type="ECO:0000256" key="1">
    <source>
        <dbReference type="ARBA" id="ARBA00005755"/>
    </source>
</evidence>
<name>A0A5B9RJN0_9AGAM</name>
<geneLocation type="mitochondrion" evidence="11"/>
<comment type="catalytic activity">
    <reaction evidence="9">
        <text>DNA(n) + a 2'-deoxyribonucleoside 5'-triphosphate = DNA(n+1) + diphosphate</text>
        <dbReference type="Rhea" id="RHEA:22508"/>
        <dbReference type="Rhea" id="RHEA-COMP:17339"/>
        <dbReference type="Rhea" id="RHEA-COMP:17340"/>
        <dbReference type="ChEBI" id="CHEBI:33019"/>
        <dbReference type="ChEBI" id="CHEBI:61560"/>
        <dbReference type="ChEBI" id="CHEBI:173112"/>
        <dbReference type="EC" id="2.7.7.7"/>
    </reaction>
</comment>
<evidence type="ECO:0000256" key="6">
    <source>
        <dbReference type="ARBA" id="ARBA00022705"/>
    </source>
</evidence>
<evidence type="ECO:0000256" key="7">
    <source>
        <dbReference type="ARBA" id="ARBA00022932"/>
    </source>
</evidence>
<dbReference type="EC" id="2.7.7.7" evidence="2"/>
<dbReference type="InterPro" id="IPR004868">
    <property type="entry name" value="DNA-dir_DNA_pol_B_mt/vir"/>
</dbReference>
<proteinExistence type="inferred from homology"/>
<dbReference type="AlphaFoldDB" id="A0A5B9RJN0"/>
<reference evidence="11" key="1">
    <citation type="journal article" date="2019" name="Genome Biol. Evol.">
        <title>Evidence of extensive intraspecific noncoding reshuffling in a 169-kb mitochondrial genome of a basidiomycetous fungus.</title>
        <authorList>
            <person name="Lee H.H."/>
            <person name="Ke H.M."/>
            <person name="Lin C.I."/>
            <person name="Lee T.J."/>
            <person name="Chung C.L."/>
            <person name="Tsai I.J."/>
        </authorList>
    </citation>
    <scope>NUCLEOTIDE SEQUENCE</scope>
    <source>
        <strain evidence="11">BCRC 35384</strain>
    </source>
</reference>
<comment type="similarity">
    <text evidence="1">Belongs to the DNA polymerase type-B family.</text>
</comment>
<sequence>MKKMKPVCVSIFDGKLMKSFYLLDFISEEAMLEASIKFLMVRKYKNYRINLHNFSYFDAVFLLNVLSNLATKIKPIIRDNQIIDLKFYFENNENNETNSLYTLYFRDSYLLLPSSLDKLAKSFNTVPKGIFPYKFINNPLIKLDHELPKGVGTFLR</sequence>
<organism evidence="11">
    <name type="scientific">Porodaedalea pini</name>
    <dbReference type="NCBI Taxonomy" id="108901"/>
    <lineage>
        <taxon>Eukaryota</taxon>
        <taxon>Fungi</taxon>
        <taxon>Dikarya</taxon>
        <taxon>Basidiomycota</taxon>
        <taxon>Agaricomycotina</taxon>
        <taxon>Agaricomycetes</taxon>
        <taxon>Hymenochaetales</taxon>
        <taxon>Hymenochaetaceae</taxon>
        <taxon>Porodaedalea</taxon>
    </lineage>
</organism>
<dbReference type="InterPro" id="IPR012337">
    <property type="entry name" value="RNaseH-like_sf"/>
</dbReference>
<reference evidence="11" key="2">
    <citation type="submission" date="2019-03" db="EMBL/GenBank/DDBJ databases">
        <authorList>
            <person name="Lee H.-H."/>
            <person name="Tsai I.J."/>
        </authorList>
    </citation>
    <scope>NUCLEOTIDE SEQUENCE</scope>
    <source>
        <strain evidence="11">BCRC 35384</strain>
    </source>
</reference>